<proteinExistence type="predicted"/>
<accession>A0A916R9A0</accession>
<keyword evidence="2" id="KW-1185">Reference proteome</keyword>
<gene>
    <name evidence="1" type="ORF">GCM10011499_14390</name>
</gene>
<reference evidence="1 2" key="1">
    <citation type="journal article" date="2014" name="Int. J. Syst. Evol. Microbiol.">
        <title>Complete genome sequence of Corynebacterium casei LMG S-19264T (=DSM 44701T), isolated from a smear-ripened cheese.</title>
        <authorList>
            <consortium name="US DOE Joint Genome Institute (JGI-PGF)"/>
            <person name="Walter F."/>
            <person name="Albersmeier A."/>
            <person name="Kalinowski J."/>
            <person name="Ruckert C."/>
        </authorList>
    </citation>
    <scope>NUCLEOTIDE SEQUENCE [LARGE SCALE GENOMIC DNA]</scope>
    <source>
        <strain evidence="1 2">CGMCC 1.15896</strain>
    </source>
</reference>
<dbReference type="EMBL" id="BMKB01000002">
    <property type="protein sequence ID" value="GGA45785.1"/>
    <property type="molecule type" value="Genomic_DNA"/>
</dbReference>
<dbReference type="Proteomes" id="UP000596977">
    <property type="component" value="Unassembled WGS sequence"/>
</dbReference>
<evidence type="ECO:0000313" key="2">
    <source>
        <dbReference type="Proteomes" id="UP000596977"/>
    </source>
</evidence>
<organism evidence="1 2">
    <name type="scientific">Pelagibacterium lentulum</name>
    <dbReference type="NCBI Taxonomy" id="2029865"/>
    <lineage>
        <taxon>Bacteria</taxon>
        <taxon>Pseudomonadati</taxon>
        <taxon>Pseudomonadota</taxon>
        <taxon>Alphaproteobacteria</taxon>
        <taxon>Hyphomicrobiales</taxon>
        <taxon>Devosiaceae</taxon>
        <taxon>Pelagibacterium</taxon>
    </lineage>
</organism>
<name>A0A916R9A0_9HYPH</name>
<protein>
    <submittedName>
        <fullName evidence="1">Uncharacterized protein</fullName>
    </submittedName>
</protein>
<evidence type="ECO:0000313" key="1">
    <source>
        <dbReference type="EMBL" id="GGA45785.1"/>
    </source>
</evidence>
<comment type="caution">
    <text evidence="1">The sequence shown here is derived from an EMBL/GenBank/DDBJ whole genome shotgun (WGS) entry which is preliminary data.</text>
</comment>
<sequence>MPLKSWSDHEDSAFLKEFQAAFDKVKFHPEDSPTGWSDMLKLRRLCEKALTELRAAERAQQATDTPGTRLRAQADMIRDLLTIIDVAMPKDLQQQDIRVWRAREFLASLEPDYRPSPMPSIFQSKDDD</sequence>
<dbReference type="AlphaFoldDB" id="A0A916R9A0"/>